<evidence type="ECO:0000313" key="2">
    <source>
        <dbReference type="Proteomes" id="UP000005309"/>
    </source>
</evidence>
<proteinExistence type="predicted"/>
<comment type="caution">
    <text evidence="1">The sequence shown here is derived from an EMBL/GenBank/DDBJ whole genome shotgun (WGS) entry which is preliminary data.</text>
</comment>
<sequence length="48" mass="5003">MQALLLHTGEEAVNAANMYNSAITMDTHSVDCLATQEGKSSSSSTASE</sequence>
<organism evidence="1 2">
    <name type="scientific">Selenomonas flueggei ATCC 43531</name>
    <dbReference type="NCBI Taxonomy" id="638302"/>
    <lineage>
        <taxon>Bacteria</taxon>
        <taxon>Bacillati</taxon>
        <taxon>Bacillota</taxon>
        <taxon>Negativicutes</taxon>
        <taxon>Selenomonadales</taxon>
        <taxon>Selenomonadaceae</taxon>
        <taxon>Selenomonas</taxon>
    </lineage>
</organism>
<protein>
    <submittedName>
        <fullName evidence="1">Uncharacterized protein</fullName>
    </submittedName>
</protein>
<dbReference type="AlphaFoldDB" id="C4V206"/>
<keyword evidence="2" id="KW-1185">Reference proteome</keyword>
<gene>
    <name evidence="1" type="ORF">HMPREF0908_0453</name>
</gene>
<dbReference type="Proteomes" id="UP000005309">
    <property type="component" value="Unassembled WGS sequence"/>
</dbReference>
<dbReference type="HOGENOM" id="CLU_3157690_0_0_9"/>
<dbReference type="EMBL" id="ACLA01000006">
    <property type="protein sequence ID" value="EEQ49137.1"/>
    <property type="molecule type" value="Genomic_DNA"/>
</dbReference>
<accession>C4V206</accession>
<evidence type="ECO:0000313" key="1">
    <source>
        <dbReference type="EMBL" id="EEQ49137.1"/>
    </source>
</evidence>
<dbReference type="STRING" id="638302.HMPREF0908_0453"/>
<name>C4V206_9FIRM</name>
<reference evidence="1 2" key="1">
    <citation type="submission" date="2009-04" db="EMBL/GenBank/DDBJ databases">
        <authorList>
            <person name="Qin X."/>
            <person name="Bachman B."/>
            <person name="Battles P."/>
            <person name="Bell A."/>
            <person name="Bess C."/>
            <person name="Bickham C."/>
            <person name="Chaboub L."/>
            <person name="Chen D."/>
            <person name="Coyle M."/>
            <person name="Deiros D.R."/>
            <person name="Dinh H."/>
            <person name="Forbes L."/>
            <person name="Fowler G."/>
            <person name="Francisco L."/>
            <person name="Fu Q."/>
            <person name="Gubbala S."/>
            <person name="Hale W."/>
            <person name="Han Y."/>
            <person name="Hemphill L."/>
            <person name="Highlander S.K."/>
            <person name="Hirani K."/>
            <person name="Hogues M."/>
            <person name="Jackson L."/>
            <person name="Jakkamsetti A."/>
            <person name="Javaid M."/>
            <person name="Jiang H."/>
            <person name="Korchina V."/>
            <person name="Kovar C."/>
            <person name="Lara F."/>
            <person name="Lee S."/>
            <person name="Mata R."/>
            <person name="Mathew T."/>
            <person name="Moen C."/>
            <person name="Morales K."/>
            <person name="Munidasa M."/>
            <person name="Nazareth L."/>
            <person name="Ngo R."/>
            <person name="Nguyen L."/>
            <person name="Okwuonu G."/>
            <person name="Ongeri F."/>
            <person name="Patil S."/>
            <person name="Petrosino J."/>
            <person name="Pham C."/>
            <person name="Pham P."/>
            <person name="Pu L.-L."/>
            <person name="Puazo M."/>
            <person name="Raj R."/>
            <person name="Reid J."/>
            <person name="Rouhana J."/>
            <person name="Saada N."/>
            <person name="Shang Y."/>
            <person name="Simmons D."/>
            <person name="Thornton R."/>
            <person name="Warren J."/>
            <person name="Weissenberger G."/>
            <person name="Zhang J."/>
            <person name="Zhang L."/>
            <person name="Zhou C."/>
            <person name="Zhu D."/>
            <person name="Muzny D."/>
            <person name="Worley K."/>
            <person name="Gibbs R."/>
        </authorList>
    </citation>
    <scope>NUCLEOTIDE SEQUENCE [LARGE SCALE GENOMIC DNA]</scope>
    <source>
        <strain evidence="1 2">ATCC 43531</strain>
    </source>
</reference>